<proteinExistence type="predicted"/>
<dbReference type="AlphaFoldDB" id="A0AAN0RHV7"/>
<reference evidence="1 2" key="1">
    <citation type="journal article" date="2014" name="ISME J.">
        <title>Adaptation of an abundant Roseobacter RCA organism to pelagic systems revealed by genomic and transcriptomic analyses.</title>
        <authorList>
            <person name="Voget S."/>
            <person name="Wemheuer B."/>
            <person name="Brinkhoff T."/>
            <person name="Vollmers J."/>
            <person name="Dietrich S."/>
            <person name="Giebel H.A."/>
            <person name="Beardsley C."/>
            <person name="Sardemann C."/>
            <person name="Bakenhus I."/>
            <person name="Billerbeck S."/>
            <person name="Daniel R."/>
            <person name="Simon M."/>
        </authorList>
    </citation>
    <scope>NUCLEOTIDE SEQUENCE [LARGE SCALE GENOMIC DNA]</scope>
    <source>
        <strain evidence="1 2">RCA23</strain>
    </source>
</reference>
<sequence length="470" mass="50828">MVLTSVTDRLGNAAGSAVGAVSGRFTDRVIRLGVTGLSRAGKTVFITSLVANLLNRGRMPQLLAASEGRIQASFLQPQPDDTLARFDYEANLDSLLRPAPQWPPGTQTISQLRLSFKLAPQGMFAAMAPSKTVHLDIVDYPGEWLLDLGLLDLTYDQWSEQALQSAEGRAQASEYCAKLNTVDGAKPFDDVSASQLAKAYAAYLTAARQAGFSNLTPGRMLLPGDLAGSPVLTFAPLPKSAGDKRSLRAEMQRRFEAYQEKIVKPFFRDHFAKLDRQIVLVDLLKSLSDGPAAVADLEQAMTGILRAFRPGKRGFLRELLRGRRIDRILFAASKADHLHHLQHGALQDLVAALTQSARDTARFKGALTSSIAMAALRNTVEIDLDRHGQSLPAVKGLALGSGKTVGFYPGEFPASPARVMAQARAGVSQWEEGAFHDQAFAPAPLSLPPGYGPPHIRLDRALQFLIGDVL</sequence>
<protein>
    <submittedName>
        <fullName evidence="1">YcjX-like protein</fullName>
    </submittedName>
</protein>
<dbReference type="InterPro" id="IPR007413">
    <property type="entry name" value="YcjX-like"/>
</dbReference>
<evidence type="ECO:0000313" key="1">
    <source>
        <dbReference type="EMBL" id="AII86463.1"/>
    </source>
</evidence>
<keyword evidence="2" id="KW-1185">Reference proteome</keyword>
<evidence type="ECO:0000313" key="2">
    <source>
        <dbReference type="Proteomes" id="UP000028680"/>
    </source>
</evidence>
<dbReference type="PIRSF" id="PIRSF019381">
    <property type="entry name" value="YcjX"/>
    <property type="match status" value="1"/>
</dbReference>
<dbReference type="RefSeq" id="WP_044049306.1">
    <property type="nucleotide sequence ID" value="NZ_CP003984.1"/>
</dbReference>
<dbReference type="KEGG" id="ptp:RCA23_c09070"/>
<dbReference type="PANTHER" id="PTHR38605:SF1">
    <property type="entry name" value="ATPASE"/>
    <property type="match status" value="1"/>
</dbReference>
<dbReference type="PANTHER" id="PTHR38605">
    <property type="entry name" value="ATPASE-RELATED"/>
    <property type="match status" value="1"/>
</dbReference>
<dbReference type="Pfam" id="PF04317">
    <property type="entry name" value="DUF463"/>
    <property type="match status" value="1"/>
</dbReference>
<accession>A0AAN0RHV7</accession>
<dbReference type="EMBL" id="CP003984">
    <property type="protein sequence ID" value="AII86463.1"/>
    <property type="molecule type" value="Genomic_DNA"/>
</dbReference>
<name>A0AAN0RHV7_9RHOB</name>
<organism evidence="1 2">
    <name type="scientific">Planktomarina temperata RCA23</name>
    <dbReference type="NCBI Taxonomy" id="666509"/>
    <lineage>
        <taxon>Bacteria</taxon>
        <taxon>Pseudomonadati</taxon>
        <taxon>Pseudomonadota</taxon>
        <taxon>Alphaproteobacteria</taxon>
        <taxon>Rhodobacterales</taxon>
        <taxon>Paracoccaceae</taxon>
        <taxon>Planktomarina</taxon>
    </lineage>
</organism>
<dbReference type="Proteomes" id="UP000028680">
    <property type="component" value="Chromosome"/>
</dbReference>
<gene>
    <name evidence="1" type="ORF">RCA23_c09070</name>
</gene>